<dbReference type="Proteomes" id="UP000228593">
    <property type="component" value="Unassembled WGS sequence"/>
</dbReference>
<accession>A0A2G8SYX3</accession>
<keyword evidence="1" id="KW-1133">Transmembrane helix</keyword>
<evidence type="ECO:0000313" key="3">
    <source>
        <dbReference type="Proteomes" id="UP000228593"/>
    </source>
</evidence>
<gene>
    <name evidence="2" type="ORF">CR103_15130</name>
</gene>
<name>A0A2G8SYX3_9BURK</name>
<sequence length="120" mass="13942">MSQQLVLESGVEEAKQFARILYVVHALTFFFSFGMLSFIPVIINFVKRPYTEGTIVHSHHTWMIRSFFFYILWLVIATILFVTVIGIPLAWLIGVVAWVWKAYRLIKGFVDLNNNRAMSV</sequence>
<feature type="transmembrane region" description="Helical" evidence="1">
    <location>
        <begin position="20"/>
        <end position="46"/>
    </location>
</feature>
<protein>
    <recommendedName>
        <fullName evidence="4">Transmembrane protein</fullName>
    </recommendedName>
</protein>
<keyword evidence="1" id="KW-0472">Membrane</keyword>
<evidence type="ECO:0008006" key="4">
    <source>
        <dbReference type="Google" id="ProtNLM"/>
    </source>
</evidence>
<evidence type="ECO:0000313" key="2">
    <source>
        <dbReference type="EMBL" id="PIL39007.1"/>
    </source>
</evidence>
<keyword evidence="1" id="KW-0812">Transmembrane</keyword>
<proteinExistence type="predicted"/>
<reference evidence="2 3" key="1">
    <citation type="submission" date="2017-10" db="EMBL/GenBank/DDBJ databases">
        <title>Massilia psychrophilum sp. nov., a novel purple-pigmented bacterium isolated from Tianshan glacier, Xinjiang Municipality, China.</title>
        <authorList>
            <person name="Wang H."/>
        </authorList>
    </citation>
    <scope>NUCLEOTIDE SEQUENCE [LARGE SCALE GENOMIC DNA]</scope>
    <source>
        <strain evidence="2 3">JCM 30813</strain>
    </source>
</reference>
<comment type="caution">
    <text evidence="2">The sequence shown here is derived from an EMBL/GenBank/DDBJ whole genome shotgun (WGS) entry which is preliminary data.</text>
</comment>
<dbReference type="OrthoDB" id="5405464at2"/>
<dbReference type="AlphaFoldDB" id="A0A2G8SYX3"/>
<dbReference type="RefSeq" id="WP_099916803.1">
    <property type="nucleotide sequence ID" value="NZ_BMHS01000028.1"/>
</dbReference>
<feature type="transmembrane region" description="Helical" evidence="1">
    <location>
        <begin position="67"/>
        <end position="100"/>
    </location>
</feature>
<evidence type="ECO:0000256" key="1">
    <source>
        <dbReference type="SAM" id="Phobius"/>
    </source>
</evidence>
<organism evidence="2 3">
    <name type="scientific">Massilia psychrophila</name>
    <dbReference type="NCBI Taxonomy" id="1603353"/>
    <lineage>
        <taxon>Bacteria</taxon>
        <taxon>Pseudomonadati</taxon>
        <taxon>Pseudomonadota</taxon>
        <taxon>Betaproteobacteria</taxon>
        <taxon>Burkholderiales</taxon>
        <taxon>Oxalobacteraceae</taxon>
        <taxon>Telluria group</taxon>
        <taxon>Massilia</taxon>
    </lineage>
</organism>
<keyword evidence="3" id="KW-1185">Reference proteome</keyword>
<dbReference type="EMBL" id="PDOB01000025">
    <property type="protein sequence ID" value="PIL39007.1"/>
    <property type="molecule type" value="Genomic_DNA"/>
</dbReference>